<dbReference type="InParanoid" id="A0A1D2VNA8"/>
<evidence type="ECO:0000313" key="1">
    <source>
        <dbReference type="EMBL" id="ODV63090.1"/>
    </source>
</evidence>
<accession>A0A1D2VNA8</accession>
<dbReference type="InterPro" id="IPR038921">
    <property type="entry name" value="YOR389W-like"/>
</dbReference>
<reference evidence="2" key="1">
    <citation type="submission" date="2016-05" db="EMBL/GenBank/DDBJ databases">
        <title>Comparative genomics of biotechnologically important yeasts.</title>
        <authorList>
            <consortium name="DOE Joint Genome Institute"/>
            <person name="Riley R."/>
            <person name="Haridas S."/>
            <person name="Wolfe K.H."/>
            <person name="Lopes M.R."/>
            <person name="Hittinger C.T."/>
            <person name="Goker M."/>
            <person name="Salamov A."/>
            <person name="Wisecaver J."/>
            <person name="Long T.M."/>
            <person name="Aerts A.L."/>
            <person name="Barry K."/>
            <person name="Choi C."/>
            <person name="Clum A."/>
            <person name="Coughlan A.Y."/>
            <person name="Deshpande S."/>
            <person name="Douglass A.P."/>
            <person name="Hanson S.J."/>
            <person name="Klenk H.-P."/>
            <person name="Labutti K."/>
            <person name="Lapidus A."/>
            <person name="Lindquist E."/>
            <person name="Lipzen A."/>
            <person name="Meier-Kolthoff J.P."/>
            <person name="Ohm R.A."/>
            <person name="Otillar R.P."/>
            <person name="Pangilinan J."/>
            <person name="Peng Y."/>
            <person name="Rokas A."/>
            <person name="Rosa C.A."/>
            <person name="Scheuner C."/>
            <person name="Sibirny A.A."/>
            <person name="Slot J.C."/>
            <person name="Stielow J.B."/>
            <person name="Sun H."/>
            <person name="Kurtzman C.P."/>
            <person name="Blackwell M."/>
            <person name="Grigoriev I.V."/>
            <person name="Jeffries T.W."/>
        </authorList>
    </citation>
    <scope>NUCLEOTIDE SEQUENCE [LARGE SCALE GENOMIC DNA]</scope>
    <source>
        <strain evidence="2">DSM 1968</strain>
    </source>
</reference>
<dbReference type="AlphaFoldDB" id="A0A1D2VNA8"/>
<dbReference type="PANTHER" id="PTHR35204">
    <property type="entry name" value="YALI0A21131P"/>
    <property type="match status" value="1"/>
</dbReference>
<dbReference type="FunCoup" id="A0A1D2VNA8">
    <property type="interactions" value="13"/>
</dbReference>
<protein>
    <submittedName>
        <fullName evidence="1">Uncharacterized protein</fullName>
    </submittedName>
</protein>
<keyword evidence="2" id="KW-1185">Reference proteome</keyword>
<gene>
    <name evidence="1" type="ORF">ASCRUDRAFT_16121</name>
</gene>
<sequence>PIERENASAIFNSVNGVLKQKDSDIFPNGVSIFTGFIPKGTFLYHSGRGFPTNPEWIAFDYEFSYNFGSYGDHDEEFNGTVLYTFITKKALNKVLILDGASAAKTTTGEMDSQVLLSKLPTNTSGWKEREMAERICEWGEKEFNGLDGIIRLEIGFEMIVCNFKSDKIELISQTKFIEPKELLDFPIDEEERRGEEEKEKEKKEFEVGKRNELFDGVKLNDTRDEIYQELITMAGYEHYKAGSIHYNGDVRVMIDFRGFVTGINRGYLNPDEYVRRLNDLEEKERNDMVNELSTILKRNQNLINYLDGTNWQTVTGLIIEKFYPILGILNQTYENYYEKTSGIDINKMDIFARNVSKYTFNFYRRYIDSNIKGLETRRATALRDAVFDYSHPYQTIQSESDLLIWSSISEISKLIISEVFSSFELSKEMLWSSYVSEDPGNPERLQKFNENILSSRKGMNSLLSLLNWSAYYQCEQKCPLNSLCFVPTWGPSPLG</sequence>
<dbReference type="OrthoDB" id="10261782at2759"/>
<organism evidence="1 2">
    <name type="scientific">Ascoidea rubescens DSM 1968</name>
    <dbReference type="NCBI Taxonomy" id="1344418"/>
    <lineage>
        <taxon>Eukaryota</taxon>
        <taxon>Fungi</taxon>
        <taxon>Dikarya</taxon>
        <taxon>Ascomycota</taxon>
        <taxon>Saccharomycotina</taxon>
        <taxon>Saccharomycetes</taxon>
        <taxon>Ascoideaceae</taxon>
        <taxon>Ascoidea</taxon>
    </lineage>
</organism>
<dbReference type="EMBL" id="KV454476">
    <property type="protein sequence ID" value="ODV63090.1"/>
    <property type="molecule type" value="Genomic_DNA"/>
</dbReference>
<dbReference type="STRING" id="1344418.A0A1D2VNA8"/>
<evidence type="ECO:0000313" key="2">
    <source>
        <dbReference type="Proteomes" id="UP000095038"/>
    </source>
</evidence>
<proteinExistence type="predicted"/>
<name>A0A1D2VNA8_9ASCO</name>
<feature type="non-terminal residue" evidence="1">
    <location>
        <position position="495"/>
    </location>
</feature>
<dbReference type="PANTHER" id="PTHR35204:SF1">
    <property type="entry name" value="ENTEROTOXIN"/>
    <property type="match status" value="1"/>
</dbReference>
<dbReference type="GeneID" id="30963035"/>
<dbReference type="RefSeq" id="XP_020049397.1">
    <property type="nucleotide sequence ID" value="XM_020189399.1"/>
</dbReference>
<dbReference type="Proteomes" id="UP000095038">
    <property type="component" value="Unassembled WGS sequence"/>
</dbReference>
<feature type="non-terminal residue" evidence="1">
    <location>
        <position position="1"/>
    </location>
</feature>